<evidence type="ECO:0000313" key="6">
    <source>
        <dbReference type="EMBL" id="GFP54352.1"/>
    </source>
</evidence>
<feature type="domain" description="Nephrocystin 3-like N-terminal" evidence="5">
    <location>
        <begin position="7"/>
        <end position="135"/>
    </location>
</feature>
<dbReference type="Pfam" id="PF13637">
    <property type="entry name" value="Ank_4"/>
    <property type="match status" value="1"/>
</dbReference>
<keyword evidence="2 3" id="KW-0040">ANK repeat</keyword>
<dbReference type="PROSITE" id="PS50297">
    <property type="entry name" value="ANK_REP_REGION"/>
    <property type="match status" value="4"/>
</dbReference>
<accession>A0A6V8QQG8</accession>
<dbReference type="InterPro" id="IPR036770">
    <property type="entry name" value="Ankyrin_rpt-contain_sf"/>
</dbReference>
<dbReference type="Pfam" id="PF24883">
    <property type="entry name" value="NPHP3_N"/>
    <property type="match status" value="1"/>
</dbReference>
<name>A0A6V8QQG8_TRIAP</name>
<proteinExistence type="predicted"/>
<feature type="repeat" description="ANK" evidence="3">
    <location>
        <begin position="759"/>
        <end position="791"/>
    </location>
</feature>
<organism evidence="6 7">
    <name type="scientific">Trichoderma asperellum</name>
    <name type="common">Filamentous fungus</name>
    <dbReference type="NCBI Taxonomy" id="101201"/>
    <lineage>
        <taxon>Eukaryota</taxon>
        <taxon>Fungi</taxon>
        <taxon>Dikarya</taxon>
        <taxon>Ascomycota</taxon>
        <taxon>Pezizomycotina</taxon>
        <taxon>Sordariomycetes</taxon>
        <taxon>Hypocreomycetidae</taxon>
        <taxon>Hypocreales</taxon>
        <taxon>Hypocreaceae</taxon>
        <taxon>Trichoderma</taxon>
    </lineage>
</organism>
<dbReference type="PANTHER" id="PTHR24178">
    <property type="entry name" value="MOLTING PROTEIN MLT-4"/>
    <property type="match status" value="1"/>
</dbReference>
<evidence type="ECO:0000256" key="2">
    <source>
        <dbReference type="ARBA" id="ARBA00023043"/>
    </source>
</evidence>
<feature type="repeat" description="ANK" evidence="3">
    <location>
        <begin position="548"/>
        <end position="580"/>
    </location>
</feature>
<dbReference type="PANTHER" id="PTHR24178:SF41">
    <property type="entry name" value="ANKYRIN-2 ISOFORM X1"/>
    <property type="match status" value="1"/>
</dbReference>
<keyword evidence="1" id="KW-0677">Repeat</keyword>
<dbReference type="InterPro" id="IPR056884">
    <property type="entry name" value="NPHP3-like_N"/>
</dbReference>
<evidence type="ECO:0000256" key="3">
    <source>
        <dbReference type="PROSITE-ProRule" id="PRU00023"/>
    </source>
</evidence>
<dbReference type="AlphaFoldDB" id="A0A6V8QQG8"/>
<feature type="repeat" description="ANK" evidence="3">
    <location>
        <begin position="455"/>
        <end position="487"/>
    </location>
</feature>
<gene>
    <name evidence="6" type="ORF">TASIC1_0003073100</name>
</gene>
<dbReference type="PRINTS" id="PR01415">
    <property type="entry name" value="ANKYRIN"/>
</dbReference>
<feature type="compositionally biased region" description="Acidic residues" evidence="4">
    <location>
        <begin position="651"/>
        <end position="661"/>
    </location>
</feature>
<protein>
    <submittedName>
        <fullName evidence="6">Ankyrin-1</fullName>
    </submittedName>
</protein>
<feature type="repeat" description="ANK" evidence="3">
    <location>
        <begin position="726"/>
        <end position="758"/>
    </location>
</feature>
<feature type="region of interest" description="Disordered" evidence="4">
    <location>
        <begin position="641"/>
        <end position="661"/>
    </location>
</feature>
<dbReference type="SUPFAM" id="SSF48403">
    <property type="entry name" value="Ankyrin repeat"/>
    <property type="match status" value="1"/>
</dbReference>
<dbReference type="PROSITE" id="PS50088">
    <property type="entry name" value="ANK_REPEAT"/>
    <property type="match status" value="7"/>
</dbReference>
<dbReference type="InterPro" id="IPR002110">
    <property type="entry name" value="Ankyrin_rpt"/>
</dbReference>
<feature type="repeat" description="ANK" evidence="3">
    <location>
        <begin position="660"/>
        <end position="692"/>
    </location>
</feature>
<feature type="repeat" description="ANK" evidence="3">
    <location>
        <begin position="792"/>
        <end position="817"/>
    </location>
</feature>
<evidence type="ECO:0000256" key="4">
    <source>
        <dbReference type="SAM" id="MobiDB-lite"/>
    </source>
</evidence>
<evidence type="ECO:0000256" key="1">
    <source>
        <dbReference type="ARBA" id="ARBA00022737"/>
    </source>
</evidence>
<evidence type="ECO:0000259" key="5">
    <source>
        <dbReference type="Pfam" id="PF24883"/>
    </source>
</evidence>
<dbReference type="Proteomes" id="UP000517252">
    <property type="component" value="Unassembled WGS sequence"/>
</dbReference>
<dbReference type="SMART" id="SM00248">
    <property type="entry name" value="ANK"/>
    <property type="match status" value="9"/>
</dbReference>
<comment type="caution">
    <text evidence="6">The sequence shown here is derived from an EMBL/GenBank/DDBJ whole genome shotgun (WGS) entry which is preliminary data.</text>
</comment>
<feature type="repeat" description="ANK" evidence="3">
    <location>
        <begin position="693"/>
        <end position="725"/>
    </location>
</feature>
<dbReference type="Gene3D" id="1.25.40.20">
    <property type="entry name" value="Ankyrin repeat-containing domain"/>
    <property type="match status" value="3"/>
</dbReference>
<reference evidence="6 7" key="1">
    <citation type="submission" date="2020-07" db="EMBL/GenBank/DDBJ databases">
        <title>Trichoderma asperellum IC-1 whole genome shotgun sequence.</title>
        <authorList>
            <person name="Kanamasa S."/>
            <person name="Takahashi H."/>
        </authorList>
    </citation>
    <scope>NUCLEOTIDE SEQUENCE [LARGE SCALE GENOMIC DNA]</scope>
    <source>
        <strain evidence="6 7">IC-1</strain>
    </source>
</reference>
<sequence length="817" mass="91993">MMDRRKSGELVVSFFIHGRGTPLQKTLLGVFRALLNSMLISFPEYLSQLTKRFNDQERRFGSYQENRWGWSEEELQEFTSEVLTKGAKNRPVVIFVDAIDECGQCHAKHLLEYFKDLMNNVEREEAQVKICFSSRHFPLLGLDTISTVSVEERNDKDIRLVIRERLKQIQPKAKRQQMEKEILLKAQGGFQWVVLITTIVIDGNTIGIKAEKLHEKITTTPEALDELYTDILSGVTEAENHQMTKLFQWVLFAERPLSAQELREALATDKDMTCTTVSELRSHDSWSDTLDDFEKHVRHISRGLVEFHTREIWEQYEPGGEDSDREVQFVHQSVADYILGKFLNHVGLGVASQSQIGAGHFEISRSCLRYLTLREVSEGAQLSRGTFSARFPLIPYVVRFVFHHIREVEREGIPQLDLLPLIQWDRQSESLRKIASIWRVMDPNNAHAPMGWPFIGATPLHVLVALGSKSAFDALLQNDVEVDGRDSDGNTPLLLALRECHQDMALALLNRSIERQLRHRAIDQSITQDKDTGHRMNHFVDINAENNDGEMPLAIALTVNAEEVIFKLIEAGADLKFFGQQTALVFYAIRNRNKTLLLKLLEKNVKLDGAVYFALKELSYKDGDDILEEFLSELLKTGANTGKSPEFDKSSEDEDEVEERDDEAILLASRRGQTAIVNLLLSYGASATSRNKHGRFPLLEAAENGHEAVARLLINNGADVNASNKDGSTPLLWALQNGHEAVAKLLINNGADVKASNKDKLTPLLWASRNGHEAVAKLLIDNGADVNASDEGGSTPLLWASRNDHEAVARLLIDNGA</sequence>
<dbReference type="OrthoDB" id="4897745at2759"/>
<dbReference type="Pfam" id="PF12796">
    <property type="entry name" value="Ank_2"/>
    <property type="match status" value="2"/>
</dbReference>
<dbReference type="EMBL" id="BLZH01000003">
    <property type="protein sequence ID" value="GFP54352.1"/>
    <property type="molecule type" value="Genomic_DNA"/>
</dbReference>
<evidence type="ECO:0000313" key="7">
    <source>
        <dbReference type="Proteomes" id="UP000517252"/>
    </source>
</evidence>